<evidence type="ECO:0000313" key="3">
    <source>
        <dbReference type="EMBL" id="KQL49971.1"/>
    </source>
</evidence>
<sequence>MQLSISKEEIKERQRRFAEKLIEKHIDAAILFGGADIFYLTGFNFFPTERPIVFLMDTKQQSHLFLPEMEKDHAENFAYVDHVRDYYEYPSISHPMEHFRQLLLELGLANKVIGMDAPGYSSTMGYRGPKIEEVFNQASYVSIKSLVETMRMIKSSTEIELIRESCRWANLAHQYLQKYTKEGLREIEISSRATFDATLAMSKTLGSRYTPHGNPAHAFYRGQIGEDSALPHSVTSNAVIKRGDVLISQASADVWGYKSELERTMFMTEVNDKQEEYFSLMKGAQEVAFQVMKAGISCSEVERAVQRYYQDNGIEHLTLCHVGHSIGILGHEAPFLDMGDSTIMQSGMVFTVEPGIYVKGLGGFRHSDTVLVTDNGIEILTYYPRNLESLICK</sequence>
<name>A0ABR5NEK2_BRECH</name>
<dbReference type="Gene3D" id="3.40.350.10">
    <property type="entry name" value="Creatinase/prolidase N-terminal domain"/>
    <property type="match status" value="1"/>
</dbReference>
<dbReference type="EMBL" id="LJJB01000007">
    <property type="protein sequence ID" value="KQL49971.1"/>
    <property type="molecule type" value="Genomic_DNA"/>
</dbReference>
<evidence type="ECO:0000313" key="4">
    <source>
        <dbReference type="Proteomes" id="UP000051063"/>
    </source>
</evidence>
<dbReference type="RefSeq" id="WP_055744305.1">
    <property type="nucleotide sequence ID" value="NZ_LJJB01000007.1"/>
</dbReference>
<evidence type="ECO:0000259" key="2">
    <source>
        <dbReference type="Pfam" id="PF01321"/>
    </source>
</evidence>
<dbReference type="InterPro" id="IPR050659">
    <property type="entry name" value="Peptidase_M24B"/>
</dbReference>
<dbReference type="SUPFAM" id="SSF55920">
    <property type="entry name" value="Creatinase/aminopeptidase"/>
    <property type="match status" value="1"/>
</dbReference>
<dbReference type="InterPro" id="IPR000994">
    <property type="entry name" value="Pept_M24"/>
</dbReference>
<comment type="caution">
    <text evidence="3">The sequence shown here is derived from an EMBL/GenBank/DDBJ whole genome shotgun (WGS) entry which is preliminary data.</text>
</comment>
<reference evidence="3 4" key="1">
    <citation type="submission" date="2015-09" db="EMBL/GenBank/DDBJ databases">
        <title>Genome sequencing project for genomic taxonomy and phylogenomics of Bacillus-like bacteria.</title>
        <authorList>
            <person name="Liu B."/>
            <person name="Wang J."/>
            <person name="Zhu Y."/>
            <person name="Liu G."/>
            <person name="Chen Q."/>
            <person name="Chen Z."/>
            <person name="Lan J."/>
            <person name="Che J."/>
            <person name="Ge C."/>
            <person name="Shi H."/>
            <person name="Pan Z."/>
            <person name="Liu X."/>
        </authorList>
    </citation>
    <scope>NUCLEOTIDE SEQUENCE [LARGE SCALE GENOMIC DNA]</scope>
    <source>
        <strain evidence="3 4">DSM 8552</strain>
    </source>
</reference>
<dbReference type="PANTHER" id="PTHR46112:SF2">
    <property type="entry name" value="XAA-PRO AMINOPEPTIDASE P-RELATED"/>
    <property type="match status" value="1"/>
</dbReference>
<organism evidence="3 4">
    <name type="scientific">Brevibacillus choshinensis</name>
    <dbReference type="NCBI Taxonomy" id="54911"/>
    <lineage>
        <taxon>Bacteria</taxon>
        <taxon>Bacillati</taxon>
        <taxon>Bacillota</taxon>
        <taxon>Bacilli</taxon>
        <taxon>Bacillales</taxon>
        <taxon>Paenibacillaceae</taxon>
        <taxon>Brevibacillus</taxon>
    </lineage>
</organism>
<dbReference type="Proteomes" id="UP000051063">
    <property type="component" value="Unassembled WGS sequence"/>
</dbReference>
<dbReference type="PANTHER" id="PTHR46112">
    <property type="entry name" value="AMINOPEPTIDASE"/>
    <property type="match status" value="1"/>
</dbReference>
<dbReference type="SUPFAM" id="SSF53092">
    <property type="entry name" value="Creatinase/prolidase N-terminal domain"/>
    <property type="match status" value="1"/>
</dbReference>
<keyword evidence="4" id="KW-1185">Reference proteome</keyword>
<dbReference type="Gene3D" id="3.90.230.10">
    <property type="entry name" value="Creatinase/methionine aminopeptidase superfamily"/>
    <property type="match status" value="1"/>
</dbReference>
<feature type="domain" description="Creatinase N-terminal" evidence="2">
    <location>
        <begin position="13"/>
        <end position="153"/>
    </location>
</feature>
<dbReference type="InterPro" id="IPR000587">
    <property type="entry name" value="Creatinase_N"/>
</dbReference>
<dbReference type="Pfam" id="PF01321">
    <property type="entry name" value="Creatinase_N"/>
    <property type="match status" value="1"/>
</dbReference>
<proteinExistence type="predicted"/>
<gene>
    <name evidence="3" type="ORF">AN963_09920</name>
</gene>
<dbReference type="InterPro" id="IPR029149">
    <property type="entry name" value="Creatin/AminoP/Spt16_N"/>
</dbReference>
<protein>
    <submittedName>
        <fullName evidence="3">Peptidase M24</fullName>
    </submittedName>
</protein>
<evidence type="ECO:0000259" key="1">
    <source>
        <dbReference type="Pfam" id="PF00557"/>
    </source>
</evidence>
<feature type="domain" description="Peptidase M24" evidence="1">
    <location>
        <begin position="160"/>
        <end position="374"/>
    </location>
</feature>
<dbReference type="Pfam" id="PF00557">
    <property type="entry name" value="Peptidase_M24"/>
    <property type="match status" value="1"/>
</dbReference>
<accession>A0ABR5NEK2</accession>
<dbReference type="InterPro" id="IPR036005">
    <property type="entry name" value="Creatinase/aminopeptidase-like"/>
</dbReference>